<feature type="signal peptide" evidence="4">
    <location>
        <begin position="1"/>
        <end position="16"/>
    </location>
</feature>
<dbReference type="GO" id="GO:0031012">
    <property type="term" value="C:extracellular matrix"/>
    <property type="evidence" value="ECO:0007669"/>
    <property type="project" value="TreeGrafter"/>
</dbReference>
<dbReference type="PRINTS" id="PR00947">
    <property type="entry name" value="CUTICLE"/>
</dbReference>
<evidence type="ECO:0000313" key="5">
    <source>
        <dbReference type="EnsemblMetazoa" id="XP_022643929"/>
    </source>
</evidence>
<keyword evidence="6" id="KW-1185">Reference proteome</keyword>
<dbReference type="EnsemblMetazoa" id="XM_022788194">
    <property type="protein sequence ID" value="XP_022643929"/>
    <property type="gene ID" value="LOC111243110"/>
</dbReference>
<dbReference type="PROSITE" id="PS00233">
    <property type="entry name" value="CHIT_BIND_RR_1"/>
    <property type="match status" value="1"/>
</dbReference>
<feature type="compositionally biased region" description="Basic and acidic residues" evidence="3">
    <location>
        <begin position="231"/>
        <end position="241"/>
    </location>
</feature>
<feature type="compositionally biased region" description="Basic residues" evidence="3">
    <location>
        <begin position="373"/>
        <end position="382"/>
    </location>
</feature>
<feature type="region of interest" description="Disordered" evidence="3">
    <location>
        <begin position="188"/>
        <end position="382"/>
    </location>
</feature>
<evidence type="ECO:0000256" key="2">
    <source>
        <dbReference type="PROSITE-ProRule" id="PRU00497"/>
    </source>
</evidence>
<dbReference type="RefSeq" id="XP_022643929.1">
    <property type="nucleotide sequence ID" value="XM_022788194.1"/>
</dbReference>
<protein>
    <submittedName>
        <fullName evidence="5">Uncharacterized protein</fullName>
    </submittedName>
</protein>
<dbReference type="InterPro" id="IPR051217">
    <property type="entry name" value="Insect_Cuticle_Struc_Prot"/>
</dbReference>
<dbReference type="AlphaFoldDB" id="A0A7M7M325"/>
<dbReference type="GeneID" id="111243110"/>
<feature type="compositionally biased region" description="Basic and acidic residues" evidence="3">
    <location>
        <begin position="277"/>
        <end position="286"/>
    </location>
</feature>
<dbReference type="InterPro" id="IPR000618">
    <property type="entry name" value="Insect_cuticle"/>
</dbReference>
<feature type="compositionally biased region" description="Basic and acidic residues" evidence="3">
    <location>
        <begin position="84"/>
        <end position="95"/>
    </location>
</feature>
<evidence type="ECO:0000313" key="6">
    <source>
        <dbReference type="Proteomes" id="UP000594260"/>
    </source>
</evidence>
<proteinExistence type="predicted"/>
<dbReference type="Pfam" id="PF00379">
    <property type="entry name" value="Chitin_bind_4"/>
    <property type="match status" value="1"/>
</dbReference>
<feature type="compositionally biased region" description="Low complexity" evidence="3">
    <location>
        <begin position="35"/>
        <end position="45"/>
    </location>
</feature>
<feature type="region of interest" description="Disordered" evidence="3">
    <location>
        <begin position="21"/>
        <end position="101"/>
    </location>
</feature>
<evidence type="ECO:0000256" key="3">
    <source>
        <dbReference type="SAM" id="MobiDB-lite"/>
    </source>
</evidence>
<dbReference type="KEGG" id="vde:111243110"/>
<accession>A0A7M7M325</accession>
<reference evidence="5" key="1">
    <citation type="submission" date="2021-01" db="UniProtKB">
        <authorList>
            <consortium name="EnsemblMetazoa"/>
        </authorList>
    </citation>
    <scope>IDENTIFICATION</scope>
</reference>
<dbReference type="GO" id="GO:0042302">
    <property type="term" value="F:structural constituent of cuticle"/>
    <property type="evidence" value="ECO:0007669"/>
    <property type="project" value="UniProtKB-UniRule"/>
</dbReference>
<feature type="chain" id="PRO_5029642468" evidence="4">
    <location>
        <begin position="17"/>
        <end position="382"/>
    </location>
</feature>
<evidence type="ECO:0000256" key="1">
    <source>
        <dbReference type="ARBA" id="ARBA00022460"/>
    </source>
</evidence>
<evidence type="ECO:0000256" key="4">
    <source>
        <dbReference type="SAM" id="SignalP"/>
    </source>
</evidence>
<keyword evidence="1 2" id="KW-0193">Cuticle</keyword>
<dbReference type="PANTHER" id="PTHR12236:SF79">
    <property type="entry name" value="CUTICULAR PROTEIN 50CB-RELATED"/>
    <property type="match status" value="1"/>
</dbReference>
<dbReference type="InParanoid" id="A0A7M7M325"/>
<feature type="compositionally biased region" description="Polar residues" evidence="3">
    <location>
        <begin position="357"/>
        <end position="372"/>
    </location>
</feature>
<sequence>MRVFLLIPLLPMATYAAYPQPGGSEDYEDDGNFVSGSYGSGPSKPSDAHHERGEPSFGGIGNTGGASPRDGSDSRGAGPGALHGHGDYEQHHGDEVGGGENYDVAEEWRPYAFSYSAHDAEGSHLHQQQADSKNRVTGQYSIMMADGRMRVVKYIADENGFRAEIVTNEQGTESKNPADVTIQSTAPTGEEASKQFGSAGPNNRFDQRPQSPQQGGHHQTGENSGLVDTSEPGHHRGHYGDTQDFNSHSGKQAGGHGGYNQGKHDSYSDMQSYLKDNSQRYVDHDGQAGYSKGQSEFQSSGYSSQSSSEYSSQQDYSQPSPADYGGAPLSGTAGDGSGSFGNDISDFEGYSHHTDTGYYSGTGSRPSEGSKGSRQKNKASYG</sequence>
<dbReference type="OrthoDB" id="6365837at2759"/>
<dbReference type="PANTHER" id="PTHR12236">
    <property type="entry name" value="STRUCTURAL CONTITUENT OF CUTICLE"/>
    <property type="match status" value="1"/>
</dbReference>
<feature type="compositionally biased region" description="Low complexity" evidence="3">
    <location>
        <begin position="294"/>
        <end position="320"/>
    </location>
</feature>
<dbReference type="GO" id="GO:0005615">
    <property type="term" value="C:extracellular space"/>
    <property type="evidence" value="ECO:0007669"/>
    <property type="project" value="TreeGrafter"/>
</dbReference>
<dbReference type="PROSITE" id="PS51155">
    <property type="entry name" value="CHIT_BIND_RR_2"/>
    <property type="match status" value="1"/>
</dbReference>
<dbReference type="Proteomes" id="UP000594260">
    <property type="component" value="Unplaced"/>
</dbReference>
<dbReference type="InterPro" id="IPR031311">
    <property type="entry name" value="CHIT_BIND_RR_consensus"/>
</dbReference>
<keyword evidence="4" id="KW-0732">Signal</keyword>
<feature type="compositionally biased region" description="Polar residues" evidence="3">
    <location>
        <begin position="208"/>
        <end position="227"/>
    </location>
</feature>
<name>A0A7M7M325_VARDE</name>
<organism evidence="5 6">
    <name type="scientific">Varroa destructor</name>
    <name type="common">Honeybee mite</name>
    <dbReference type="NCBI Taxonomy" id="109461"/>
    <lineage>
        <taxon>Eukaryota</taxon>
        <taxon>Metazoa</taxon>
        <taxon>Ecdysozoa</taxon>
        <taxon>Arthropoda</taxon>
        <taxon>Chelicerata</taxon>
        <taxon>Arachnida</taxon>
        <taxon>Acari</taxon>
        <taxon>Parasitiformes</taxon>
        <taxon>Mesostigmata</taxon>
        <taxon>Gamasina</taxon>
        <taxon>Dermanyssoidea</taxon>
        <taxon>Varroidae</taxon>
        <taxon>Varroa</taxon>
    </lineage>
</organism>